<evidence type="ECO:0000256" key="1">
    <source>
        <dbReference type="ARBA" id="ARBA00006763"/>
    </source>
</evidence>
<dbReference type="EMBL" id="BAABLP010000005">
    <property type="protein sequence ID" value="GAA4751937.1"/>
    <property type="molecule type" value="Genomic_DNA"/>
</dbReference>
<dbReference type="Proteomes" id="UP001500121">
    <property type="component" value="Unassembled WGS sequence"/>
</dbReference>
<dbReference type="PANTHER" id="PTHR31223:SF70">
    <property type="entry name" value="LOG FAMILY PROTEIN YJL055W"/>
    <property type="match status" value="1"/>
</dbReference>
<dbReference type="Gene3D" id="3.40.50.450">
    <property type="match status" value="1"/>
</dbReference>
<dbReference type="Pfam" id="PF03641">
    <property type="entry name" value="Lysine_decarbox"/>
    <property type="match status" value="1"/>
</dbReference>
<organism evidence="3 4">
    <name type="scientific">Amnibacterium soli</name>
    <dbReference type="NCBI Taxonomy" id="1282736"/>
    <lineage>
        <taxon>Bacteria</taxon>
        <taxon>Bacillati</taxon>
        <taxon>Actinomycetota</taxon>
        <taxon>Actinomycetes</taxon>
        <taxon>Micrococcales</taxon>
        <taxon>Microbacteriaceae</taxon>
        <taxon>Amnibacterium</taxon>
    </lineage>
</organism>
<evidence type="ECO:0000313" key="3">
    <source>
        <dbReference type="EMBL" id="GAA4751937.1"/>
    </source>
</evidence>
<sequence length="184" mass="19418">MTERAIQAVAVFCGARDGVDPRHLEAASAVGRTLAERGITVVYGGGGTGLMGAVANGALGAGGTVIGVIPEALIGPELAHPDLAELHVVHTMAERKAMMADLADAFIALPGGAGTLEEIIEQWSWAMLDYHSKPCGFLDVLGYWSPMQQLVRHMHEQGFLSDRGAAMIRFETSLEPLIAALEDV</sequence>
<keyword evidence="2" id="KW-0203">Cytokinin biosynthesis</keyword>
<dbReference type="EC" id="3.2.2.n1" evidence="2"/>
<comment type="similarity">
    <text evidence="1 2">Belongs to the LOG family.</text>
</comment>
<dbReference type="InterPro" id="IPR005269">
    <property type="entry name" value="LOG"/>
</dbReference>
<protein>
    <recommendedName>
        <fullName evidence="2">Cytokinin riboside 5'-monophosphate phosphoribohydrolase</fullName>
        <ecNumber evidence="2">3.2.2.n1</ecNumber>
    </recommendedName>
</protein>
<keyword evidence="2" id="KW-0378">Hydrolase</keyword>
<gene>
    <name evidence="3" type="ORF">GCM10025783_25700</name>
</gene>
<reference evidence="4" key="1">
    <citation type="journal article" date="2019" name="Int. J. Syst. Evol. Microbiol.">
        <title>The Global Catalogue of Microorganisms (GCM) 10K type strain sequencing project: providing services to taxonomists for standard genome sequencing and annotation.</title>
        <authorList>
            <consortium name="The Broad Institute Genomics Platform"/>
            <consortium name="The Broad Institute Genome Sequencing Center for Infectious Disease"/>
            <person name="Wu L."/>
            <person name="Ma J."/>
        </authorList>
    </citation>
    <scope>NUCLEOTIDE SEQUENCE [LARGE SCALE GENOMIC DNA]</scope>
    <source>
        <strain evidence="4">JCM 19015</strain>
    </source>
</reference>
<proteinExistence type="inferred from homology"/>
<dbReference type="RefSeq" id="WP_345481663.1">
    <property type="nucleotide sequence ID" value="NZ_BAABLP010000005.1"/>
</dbReference>
<comment type="catalytic activity">
    <reaction evidence="2">
        <text>N(6)-(dimethylallyl)adenosine 5'-phosphate + H2O = N(6)-dimethylallyladenine + D-ribose 5-phosphate</text>
        <dbReference type="Rhea" id="RHEA:48560"/>
        <dbReference type="ChEBI" id="CHEBI:15377"/>
        <dbReference type="ChEBI" id="CHEBI:17660"/>
        <dbReference type="ChEBI" id="CHEBI:57526"/>
        <dbReference type="ChEBI" id="CHEBI:78346"/>
        <dbReference type="EC" id="3.2.2.n1"/>
    </reaction>
</comment>
<evidence type="ECO:0000313" key="4">
    <source>
        <dbReference type="Proteomes" id="UP001500121"/>
    </source>
</evidence>
<evidence type="ECO:0000256" key="2">
    <source>
        <dbReference type="RuleBase" id="RU363015"/>
    </source>
</evidence>
<dbReference type="NCBIfam" id="TIGR00730">
    <property type="entry name" value="Rossman fold protein, TIGR00730 family"/>
    <property type="match status" value="1"/>
</dbReference>
<accession>A0ABP8ZB68</accession>
<comment type="catalytic activity">
    <reaction evidence="2">
        <text>9-ribosyl-trans-zeatin 5'-phosphate + H2O = trans-zeatin + D-ribose 5-phosphate</text>
        <dbReference type="Rhea" id="RHEA:48564"/>
        <dbReference type="ChEBI" id="CHEBI:15377"/>
        <dbReference type="ChEBI" id="CHEBI:16522"/>
        <dbReference type="ChEBI" id="CHEBI:78346"/>
        <dbReference type="ChEBI" id="CHEBI:87947"/>
        <dbReference type="EC" id="3.2.2.n1"/>
    </reaction>
</comment>
<dbReference type="SUPFAM" id="SSF102405">
    <property type="entry name" value="MCP/YpsA-like"/>
    <property type="match status" value="1"/>
</dbReference>
<name>A0ABP8ZB68_9MICO</name>
<dbReference type="PANTHER" id="PTHR31223">
    <property type="entry name" value="LOG FAMILY PROTEIN YJL055W"/>
    <property type="match status" value="1"/>
</dbReference>
<dbReference type="InterPro" id="IPR031100">
    <property type="entry name" value="LOG_fam"/>
</dbReference>
<keyword evidence="4" id="KW-1185">Reference proteome</keyword>
<comment type="caution">
    <text evidence="3">The sequence shown here is derived from an EMBL/GenBank/DDBJ whole genome shotgun (WGS) entry which is preliminary data.</text>
</comment>